<organism evidence="1 2">
    <name type="scientific">Clostridium baratii</name>
    <dbReference type="NCBI Taxonomy" id="1561"/>
    <lineage>
        <taxon>Bacteria</taxon>
        <taxon>Bacillati</taxon>
        <taxon>Bacillota</taxon>
        <taxon>Clostridia</taxon>
        <taxon>Eubacteriales</taxon>
        <taxon>Clostridiaceae</taxon>
        <taxon>Clostridium</taxon>
    </lineage>
</organism>
<protein>
    <submittedName>
        <fullName evidence="1">Uncharacterized protein</fullName>
    </submittedName>
</protein>
<dbReference type="EMBL" id="CZBO01000001">
    <property type="protein sequence ID" value="CUP74485.1"/>
    <property type="molecule type" value="Genomic_DNA"/>
</dbReference>
<proteinExistence type="predicted"/>
<reference evidence="1 2" key="1">
    <citation type="submission" date="2015-09" db="EMBL/GenBank/DDBJ databases">
        <authorList>
            <consortium name="Pathogen Informatics"/>
        </authorList>
    </citation>
    <scope>NUCLEOTIDE SEQUENCE [LARGE SCALE GENOMIC DNA]</scope>
    <source>
        <strain evidence="1 2">2789STDY5834956</strain>
    </source>
</reference>
<accession>A0A174QUG1</accession>
<sequence length="270" mass="29457">MSIQSFKPSVWETALITEFRGISVANLITTPPSKVEGEKAIFNKISGGTIKDYEGTVEYDTVSTTPIELIYNKKKYFAITVEDADAVQACADVLQTTVREKALDLKEVIDGDVFAEAVAKCPSGNKIGTISAKIDLNTKSAYDLVVDLGVKLSKKKVPKANRFVLASSEVVQQMAKDPRFARNYTVLENGIVQGATINGMTIVETEDLPANVILCLHKSALGKGEQLDEVEPLRLQNAFADAVRGLLVYGIKDLRPNAIAMAYYEFKTAE</sequence>
<evidence type="ECO:0000313" key="1">
    <source>
        <dbReference type="EMBL" id="CUP74485.1"/>
    </source>
</evidence>
<evidence type="ECO:0000313" key="2">
    <source>
        <dbReference type="Proteomes" id="UP000095563"/>
    </source>
</evidence>
<dbReference type="RefSeq" id="WP_055206681.1">
    <property type="nucleotide sequence ID" value="NZ_CZBO01000001.1"/>
</dbReference>
<name>A0A174QUG1_9CLOT</name>
<gene>
    <name evidence="1" type="ORF">ERS852568_00635</name>
</gene>
<dbReference type="AlphaFoldDB" id="A0A174QUG1"/>
<dbReference type="Proteomes" id="UP000095563">
    <property type="component" value="Unassembled WGS sequence"/>
</dbReference>